<proteinExistence type="inferred from homology"/>
<comment type="similarity">
    <text evidence="1">Belongs to the FAH family.</text>
</comment>
<reference evidence="5" key="1">
    <citation type="submission" date="2018-07" db="EMBL/GenBank/DDBJ databases">
        <authorList>
            <person name="Liu B.-T."/>
            <person name="Du Z."/>
        </authorList>
    </citation>
    <scope>NUCLEOTIDE SEQUENCE [LARGE SCALE GENOMIC DNA]</scope>
    <source>
        <strain evidence="5">XYN52</strain>
    </source>
</reference>
<protein>
    <submittedName>
        <fullName evidence="4">FAA hydrolase family protein</fullName>
    </submittedName>
</protein>
<dbReference type="InterPro" id="IPR051121">
    <property type="entry name" value="FAH"/>
</dbReference>
<organism evidence="4 5">
    <name type="scientific">Pelagibacterium lacus</name>
    <dbReference type="NCBI Taxonomy" id="2282655"/>
    <lineage>
        <taxon>Bacteria</taxon>
        <taxon>Pseudomonadati</taxon>
        <taxon>Pseudomonadota</taxon>
        <taxon>Alphaproteobacteria</taxon>
        <taxon>Hyphomicrobiales</taxon>
        <taxon>Devosiaceae</taxon>
        <taxon>Pelagibacterium</taxon>
    </lineage>
</organism>
<sequence length="293" mass="31654">MREFLLGTLVVDGIETPAVRIEDNAYKLSDLWSGEKAPASIMALLEAGPDAMQKLAASVSEFTGDAHPIEGSFAPPVLAPAKLICIGNNYSEHVSEMNSKGIMKFPYSFMRPTTSLSAHEQDIALPEGVVDIDWEAELGVVMGSRVRGVSAAEALEAVAGYTVINDISARDWIKERPAVGTDWVMQKAWDDFQPTGPWIKPSLFVPNPQNLDISLTVNGVVKQSSNTKYMIFGVAAIIEHLSRIMTLEPGDIIATGTPSGVGFARTPPEFMKAGDVVKVTIQGLGELENRLVR</sequence>
<gene>
    <name evidence="4" type="ORF">DVH29_14725</name>
</gene>
<dbReference type="GO" id="GO:0019752">
    <property type="term" value="P:carboxylic acid metabolic process"/>
    <property type="evidence" value="ECO:0007669"/>
    <property type="project" value="UniProtKB-ARBA"/>
</dbReference>
<dbReference type="InterPro" id="IPR036663">
    <property type="entry name" value="Fumarylacetoacetase_C_sf"/>
</dbReference>
<dbReference type="Proteomes" id="UP000253759">
    <property type="component" value="Unassembled WGS sequence"/>
</dbReference>
<accession>A0A369W0A7</accession>
<keyword evidence="5" id="KW-1185">Reference proteome</keyword>
<evidence type="ECO:0000313" key="4">
    <source>
        <dbReference type="EMBL" id="RDE07813.1"/>
    </source>
</evidence>
<dbReference type="GO" id="GO:0016853">
    <property type="term" value="F:isomerase activity"/>
    <property type="evidence" value="ECO:0007669"/>
    <property type="project" value="UniProtKB-ARBA"/>
</dbReference>
<dbReference type="AlphaFoldDB" id="A0A369W0A7"/>
<dbReference type="EMBL" id="QQNH01000033">
    <property type="protein sequence ID" value="RDE07813.1"/>
    <property type="molecule type" value="Genomic_DNA"/>
</dbReference>
<evidence type="ECO:0000259" key="3">
    <source>
        <dbReference type="Pfam" id="PF01557"/>
    </source>
</evidence>
<keyword evidence="2" id="KW-0479">Metal-binding</keyword>
<dbReference type="Pfam" id="PF01557">
    <property type="entry name" value="FAA_hydrolase"/>
    <property type="match status" value="1"/>
</dbReference>
<dbReference type="SUPFAM" id="SSF56529">
    <property type="entry name" value="FAH"/>
    <property type="match status" value="1"/>
</dbReference>
<keyword evidence="4" id="KW-0378">Hydrolase</keyword>
<comment type="caution">
    <text evidence="4">The sequence shown here is derived from an EMBL/GenBank/DDBJ whole genome shotgun (WGS) entry which is preliminary data.</text>
</comment>
<feature type="domain" description="Fumarylacetoacetase-like C-terminal" evidence="3">
    <location>
        <begin position="82"/>
        <end position="292"/>
    </location>
</feature>
<evidence type="ECO:0000313" key="5">
    <source>
        <dbReference type="Proteomes" id="UP000253759"/>
    </source>
</evidence>
<dbReference type="FunFam" id="3.90.850.10:FF:000002">
    <property type="entry name" value="2-hydroxyhepta-2,4-diene-1,7-dioate isomerase"/>
    <property type="match status" value="1"/>
</dbReference>
<name>A0A369W0A7_9HYPH</name>
<dbReference type="GO" id="GO:0016787">
    <property type="term" value="F:hydrolase activity"/>
    <property type="evidence" value="ECO:0007669"/>
    <property type="project" value="UniProtKB-KW"/>
</dbReference>
<dbReference type="GO" id="GO:0046872">
    <property type="term" value="F:metal ion binding"/>
    <property type="evidence" value="ECO:0007669"/>
    <property type="project" value="UniProtKB-KW"/>
</dbReference>
<dbReference type="Gene3D" id="3.90.850.10">
    <property type="entry name" value="Fumarylacetoacetase-like, C-terminal domain"/>
    <property type="match status" value="1"/>
</dbReference>
<dbReference type="OrthoDB" id="5197601at2"/>
<dbReference type="PANTHER" id="PTHR42796">
    <property type="entry name" value="FUMARYLACETOACETATE HYDROLASE DOMAIN-CONTAINING PROTEIN 2A-RELATED"/>
    <property type="match status" value="1"/>
</dbReference>
<dbReference type="InterPro" id="IPR011234">
    <property type="entry name" value="Fumarylacetoacetase-like_C"/>
</dbReference>
<evidence type="ECO:0000256" key="1">
    <source>
        <dbReference type="ARBA" id="ARBA00010211"/>
    </source>
</evidence>
<dbReference type="PANTHER" id="PTHR42796:SF4">
    <property type="entry name" value="FUMARYLACETOACETATE HYDROLASE DOMAIN-CONTAINING PROTEIN 2A"/>
    <property type="match status" value="1"/>
</dbReference>
<evidence type="ECO:0000256" key="2">
    <source>
        <dbReference type="ARBA" id="ARBA00022723"/>
    </source>
</evidence>